<protein>
    <submittedName>
        <fullName evidence="2">Discoidin domain-containing protein</fullName>
    </submittedName>
</protein>
<dbReference type="InterPro" id="IPR012334">
    <property type="entry name" value="Pectin_lyas_fold"/>
</dbReference>
<dbReference type="InterPro" id="IPR039513">
    <property type="entry name" value="PL-6"/>
</dbReference>
<evidence type="ECO:0000313" key="2">
    <source>
        <dbReference type="EMBL" id="WXA94903.1"/>
    </source>
</evidence>
<gene>
    <name evidence="2" type="ORF">LZC95_51835</name>
</gene>
<dbReference type="Proteomes" id="UP001379533">
    <property type="component" value="Chromosome"/>
</dbReference>
<dbReference type="Pfam" id="PF00754">
    <property type="entry name" value="F5_F8_type_C"/>
    <property type="match status" value="1"/>
</dbReference>
<name>A0ABZ2K887_9BACT</name>
<accession>A0ABZ2K887</accession>
<evidence type="ECO:0000259" key="1">
    <source>
        <dbReference type="PROSITE" id="PS50022"/>
    </source>
</evidence>
<dbReference type="Gene3D" id="2.60.120.260">
    <property type="entry name" value="Galactose-binding domain-like"/>
    <property type="match status" value="1"/>
</dbReference>
<dbReference type="EMBL" id="CP089982">
    <property type="protein sequence ID" value="WXA94903.1"/>
    <property type="molecule type" value="Genomic_DNA"/>
</dbReference>
<dbReference type="SUPFAM" id="SSF49785">
    <property type="entry name" value="Galactose-binding domain-like"/>
    <property type="match status" value="1"/>
</dbReference>
<dbReference type="RefSeq" id="WP_394845513.1">
    <property type="nucleotide sequence ID" value="NZ_CP089982.1"/>
</dbReference>
<dbReference type="InterPro" id="IPR011050">
    <property type="entry name" value="Pectin_lyase_fold/virulence"/>
</dbReference>
<sequence length="485" mass="50242">MYIRRLRPIISFGLVGTLSAITGVAESGWASTARIIDVSTTSQLTAALQNAMPGDEIRMADGTYAGHFTITRSGTESAPIVLSGSRAAVIDGQGTSNGRTVQLQADYWKLVGFTVTNGQKGIMALGAHHTLIDGVRVHQIGDEAIHFRDNSTDNVVQNSEISDTGLREPGYGEGIYFGQAVSNWPDGQPDRSDRNKAIGNRLGPNIRAECLDLKEGTTGGEVRDNVFNGAGMSGANFADSWIDAKGNGYRITGNRGTSSLLDGFQTHIQVAGWGRDNVFSGNTADVRASGFGFKIAKDGNSSAGNVVCTDNVVTGAASGAANIPLTDCGGGGGDAGGGGGDAGGGDAGGGGGRVEVTPSASGVSASANDGNVPANTVDNDLATRWSASGDGQWIAYDLGGTFVVREVSIAVYKGDTRRAAFDLQVSTDGASWQTVWSGRSSGTSTAQENYDFPDVSARFVRYVGHGNDVNAWNSLTEFDIFAAQP</sequence>
<organism evidence="2 3">
    <name type="scientific">Pendulispora brunnea</name>
    <dbReference type="NCBI Taxonomy" id="2905690"/>
    <lineage>
        <taxon>Bacteria</taxon>
        <taxon>Pseudomonadati</taxon>
        <taxon>Myxococcota</taxon>
        <taxon>Myxococcia</taxon>
        <taxon>Myxococcales</taxon>
        <taxon>Sorangiineae</taxon>
        <taxon>Pendulisporaceae</taxon>
        <taxon>Pendulispora</taxon>
    </lineage>
</organism>
<dbReference type="Pfam" id="PF14592">
    <property type="entry name" value="Chondroitinas_B"/>
    <property type="match status" value="1"/>
</dbReference>
<dbReference type="PROSITE" id="PS50022">
    <property type="entry name" value="FA58C_3"/>
    <property type="match status" value="1"/>
</dbReference>
<evidence type="ECO:0000313" key="3">
    <source>
        <dbReference type="Proteomes" id="UP001379533"/>
    </source>
</evidence>
<dbReference type="SUPFAM" id="SSF51126">
    <property type="entry name" value="Pectin lyase-like"/>
    <property type="match status" value="1"/>
</dbReference>
<feature type="domain" description="F5/8 type C" evidence="1">
    <location>
        <begin position="342"/>
        <end position="483"/>
    </location>
</feature>
<dbReference type="InterPro" id="IPR000421">
    <property type="entry name" value="FA58C"/>
</dbReference>
<reference evidence="2 3" key="1">
    <citation type="submission" date="2021-12" db="EMBL/GenBank/DDBJ databases">
        <title>Discovery of the Pendulisporaceae a myxobacterial family with distinct sporulation behavior and unique specialized metabolism.</title>
        <authorList>
            <person name="Garcia R."/>
            <person name="Popoff A."/>
            <person name="Bader C.D."/>
            <person name="Loehr J."/>
            <person name="Walesch S."/>
            <person name="Walt C."/>
            <person name="Boldt J."/>
            <person name="Bunk B."/>
            <person name="Haeckl F.J.F.P.J."/>
            <person name="Gunesch A.P."/>
            <person name="Birkelbach J."/>
            <person name="Nuebel U."/>
            <person name="Pietschmann T."/>
            <person name="Bach T."/>
            <person name="Mueller R."/>
        </authorList>
    </citation>
    <scope>NUCLEOTIDE SEQUENCE [LARGE SCALE GENOMIC DNA]</scope>
    <source>
        <strain evidence="2 3">MSr12523</strain>
    </source>
</reference>
<keyword evidence="3" id="KW-1185">Reference proteome</keyword>
<dbReference type="Gene3D" id="2.160.20.10">
    <property type="entry name" value="Single-stranded right-handed beta-helix, Pectin lyase-like"/>
    <property type="match status" value="1"/>
</dbReference>
<proteinExistence type="predicted"/>
<dbReference type="InterPro" id="IPR008979">
    <property type="entry name" value="Galactose-bd-like_sf"/>
</dbReference>